<evidence type="ECO:0000256" key="1">
    <source>
        <dbReference type="SAM" id="Phobius"/>
    </source>
</evidence>
<evidence type="ECO:0000259" key="2">
    <source>
        <dbReference type="Pfam" id="PF23585"/>
    </source>
</evidence>
<protein>
    <recommendedName>
        <fullName evidence="2">DUF7137 domain-containing protein</fullName>
    </recommendedName>
</protein>
<dbReference type="PANTHER" id="PTHR42028">
    <property type="entry name" value="CHROMOSOME 1, WHOLE GENOME SHOTGUN SEQUENCE"/>
    <property type="match status" value="1"/>
</dbReference>
<dbReference type="AlphaFoldDB" id="A0A194XJB3"/>
<feature type="transmembrane region" description="Helical" evidence="1">
    <location>
        <begin position="141"/>
        <end position="161"/>
    </location>
</feature>
<keyword evidence="1" id="KW-0812">Transmembrane</keyword>
<dbReference type="OrthoDB" id="2435509at2759"/>
<reference evidence="3 4" key="1">
    <citation type="submission" date="2015-10" db="EMBL/GenBank/DDBJ databases">
        <title>Full genome of DAOMC 229536 Phialocephala scopiformis, a fungal endophyte of spruce producing the potent anti-insectan compound rugulosin.</title>
        <authorList>
            <consortium name="DOE Joint Genome Institute"/>
            <person name="Walker A.K."/>
            <person name="Frasz S.L."/>
            <person name="Seifert K.A."/>
            <person name="Miller J.D."/>
            <person name="Mondo S.J."/>
            <person name="Labutti K."/>
            <person name="Lipzen A."/>
            <person name="Dockter R."/>
            <person name="Kennedy M."/>
            <person name="Grigoriev I.V."/>
            <person name="Spatafora J.W."/>
        </authorList>
    </citation>
    <scope>NUCLEOTIDE SEQUENCE [LARGE SCALE GENOMIC DNA]</scope>
    <source>
        <strain evidence="3 4">CBS 120377</strain>
    </source>
</reference>
<dbReference type="InParanoid" id="A0A194XJB3"/>
<keyword evidence="1" id="KW-0472">Membrane</keyword>
<keyword evidence="1" id="KW-1133">Transmembrane helix</keyword>
<dbReference type="KEGG" id="psco:LY89DRAFT_682685"/>
<keyword evidence="4" id="KW-1185">Reference proteome</keyword>
<gene>
    <name evidence="3" type="ORF">LY89DRAFT_682685</name>
</gene>
<dbReference type="PANTHER" id="PTHR42028:SF1">
    <property type="entry name" value="YALI0E30657P"/>
    <property type="match status" value="1"/>
</dbReference>
<dbReference type="RefSeq" id="XP_018074202.1">
    <property type="nucleotide sequence ID" value="XM_018214545.1"/>
</dbReference>
<sequence>MTPAVASGEQYFKIGDFVTFGWNYTSLEATPTAVNILASCSANSQVYTISMNQTLANNTGAVTWDTGNYQATAVQNPLLTETYTLIIYDAASSISATAQAGYLAVYDSYTFGMYTPQPYTPLADFQCATCNGALGDMEKKALGMMFGMCCLTVLSFTWFVSGTGIIW</sequence>
<dbReference type="STRING" id="149040.A0A194XJB3"/>
<proteinExistence type="predicted"/>
<evidence type="ECO:0000313" key="4">
    <source>
        <dbReference type="Proteomes" id="UP000070700"/>
    </source>
</evidence>
<dbReference type="Proteomes" id="UP000070700">
    <property type="component" value="Unassembled WGS sequence"/>
</dbReference>
<evidence type="ECO:0000313" key="3">
    <source>
        <dbReference type="EMBL" id="KUJ19847.1"/>
    </source>
</evidence>
<dbReference type="GeneID" id="28824271"/>
<dbReference type="Pfam" id="PF23585">
    <property type="entry name" value="DUF7137"/>
    <property type="match status" value="1"/>
</dbReference>
<accession>A0A194XJB3</accession>
<dbReference type="EMBL" id="KQ947410">
    <property type="protein sequence ID" value="KUJ19847.1"/>
    <property type="molecule type" value="Genomic_DNA"/>
</dbReference>
<name>A0A194XJB3_MOLSC</name>
<feature type="domain" description="DUF7137" evidence="2">
    <location>
        <begin position="1"/>
        <end position="129"/>
    </location>
</feature>
<organism evidence="3 4">
    <name type="scientific">Mollisia scopiformis</name>
    <name type="common">Conifer needle endophyte fungus</name>
    <name type="synonym">Phialocephala scopiformis</name>
    <dbReference type="NCBI Taxonomy" id="149040"/>
    <lineage>
        <taxon>Eukaryota</taxon>
        <taxon>Fungi</taxon>
        <taxon>Dikarya</taxon>
        <taxon>Ascomycota</taxon>
        <taxon>Pezizomycotina</taxon>
        <taxon>Leotiomycetes</taxon>
        <taxon>Helotiales</taxon>
        <taxon>Mollisiaceae</taxon>
        <taxon>Mollisia</taxon>
    </lineage>
</organism>
<dbReference type="InterPro" id="IPR055561">
    <property type="entry name" value="DUF7137"/>
</dbReference>